<organism evidence="1 2">
    <name type="scientific">Rhizobium grahamii</name>
    <dbReference type="NCBI Taxonomy" id="1120045"/>
    <lineage>
        <taxon>Bacteria</taxon>
        <taxon>Pseudomonadati</taxon>
        <taxon>Pseudomonadota</taxon>
        <taxon>Alphaproteobacteria</taxon>
        <taxon>Hyphomicrobiales</taxon>
        <taxon>Rhizobiaceae</taxon>
        <taxon>Rhizobium/Agrobacterium group</taxon>
        <taxon>Rhizobium</taxon>
    </lineage>
</organism>
<dbReference type="EMBL" id="NAAC01000011">
    <property type="protein sequence ID" value="RDJ12427.1"/>
    <property type="molecule type" value="Genomic_DNA"/>
</dbReference>
<proteinExistence type="predicted"/>
<dbReference type="Gene3D" id="1.10.10.60">
    <property type="entry name" value="Homeodomain-like"/>
    <property type="match status" value="1"/>
</dbReference>
<evidence type="ECO:0000313" key="1">
    <source>
        <dbReference type="EMBL" id="RDJ12427.1"/>
    </source>
</evidence>
<protein>
    <submittedName>
        <fullName evidence="1">Terminase small subunit protein</fullName>
    </submittedName>
</protein>
<dbReference type="Proteomes" id="UP000254939">
    <property type="component" value="Unassembled WGS sequence"/>
</dbReference>
<dbReference type="InterPro" id="IPR048683">
    <property type="entry name" value="Sf6_terminase"/>
</dbReference>
<gene>
    <name evidence="1" type="ORF">B5K06_11885</name>
</gene>
<dbReference type="RefSeq" id="WP_189635624.1">
    <property type="nucleotide sequence ID" value="NZ_KZ857259.1"/>
</dbReference>
<evidence type="ECO:0000313" key="2">
    <source>
        <dbReference type="Proteomes" id="UP000254939"/>
    </source>
</evidence>
<dbReference type="Pfam" id="PF20901">
    <property type="entry name" value="Sf6_terminase"/>
    <property type="match status" value="1"/>
</dbReference>
<sequence>MSRPSDYTEELASKICELIADGKSLRSICQDEEMPSKSTVFSWLADQRYSSFRTKYALAREAQADTLFDEMLDIADDGSNDWMEKNFGEETRWVENGEAMRRSDIRIKTRQWMAAKMRPKVYGDRLDLDVKGNVGFVVGARPITEEQWLEEHGSGDKA</sequence>
<comment type="caution">
    <text evidence="1">The sequence shown here is derived from an EMBL/GenBank/DDBJ whole genome shotgun (WGS) entry which is preliminary data.</text>
</comment>
<accession>A0A370KRL4</accession>
<dbReference type="AlphaFoldDB" id="A0A370KRL4"/>
<reference evidence="1 2" key="1">
    <citation type="submission" date="2017-03" db="EMBL/GenBank/DDBJ databases">
        <title>Genome analysis of Rhizobial strains effectives or ineffectives for nitrogen fixation isolated from bean seeds.</title>
        <authorList>
            <person name="Peralta H."/>
            <person name="Aguilar-Vera A."/>
            <person name="Mora Y."/>
            <person name="Vargas-Lagunas C."/>
            <person name="Girard L."/>
            <person name="Mora J."/>
        </authorList>
    </citation>
    <scope>NUCLEOTIDE SEQUENCE [LARGE SCALE GENOMIC DNA]</scope>
    <source>
        <strain evidence="1 2">CCGM3</strain>
    </source>
</reference>
<name>A0A370KRL4_9HYPH</name>